<dbReference type="Proteomes" id="UP000733744">
    <property type="component" value="Unassembled WGS sequence"/>
</dbReference>
<accession>A0ABY3CDZ7</accession>
<dbReference type="RefSeq" id="WP_127028303.1">
    <property type="nucleotide sequence ID" value="NZ_RYFG02000023.1"/>
</dbReference>
<proteinExistence type="predicted"/>
<keyword evidence="2" id="KW-1185">Reference proteome</keyword>
<sequence>MASLTTALPETIIARNAEALYDTILGNTDFTHYTALIGSNPDVLLNGVYTNSVGTASTATVASVLVTNLGITDSAAATTAQNYIVEQLNAVAYTERGAVINNILNLFANLASDATFGSYAAAWNTKIVNAVAYSQVSGNQNTSIIHHGHPIGYVLTNGTDIVPASKAVEIIFNADLVYAPDGSKRINSLQDEDNLAGTGTSTLNATLASSGINGVNIVTPKLAGISTINTAFTGSDPSDAVLALNLQNATGVSTVNVFRVSNTANQAHIENINAPLTVLGISNANMNDLGGIEFSFGAGALKGLNTGNLRLDSVQVGVVNIGENIAVGGASAANSFGVGVNSYEKLTINSTGAFNIIGTLNLPMDTGVAGSVAVTGDQSLVLVDTTVVSNKLAIEPPVAYTYYALTTATPAPLYINAIESLTYSGGIAGANGRLATLTAAGLTGSAGLMVNLGAGFFTTDKADTSGVPQDVSVTGSKNSDTFYLGDAIQAGDSLTGGDGQDNLVIYNQGNLVSSGSSVITKIEALEDRQSTTGVSTIAFEKLPDVTSILVRNEGSAYGAPAAASVVFNLNGLNTTQANAITVQHSNSGSNGITQNTVNAALANNTAADTYTLTITDHSNANPRFNLIFNPGSAESITILDGDMESNTVALGTVAGVTNTVTLAGNSADTFLNLDTAMDGANGGLYVFDTSGAGVTPTATLLSGVTDLSLTANQVKIVAATFDASNEASNVIARFSTNAGSAAGAQNITMGDGNDTVIFDNVQDTHAGLTGSDTVAGGFGDDTLAIDGDLGEGGLGTVVGLGASEWTNVSGFETIRTIGAGAGSSYRLILTDDLIAANNKAGVLAIVNDNDTANDSANKADTAGSAAESPIVVDASSLTSGSKFSYNGEEGASATNDRFIFNAYFNGNFNGSHVIDGGAVDNNPSNNSGRNGDVIELRNPFDVSSSDFANIKNIGTIELTNIWHSSSRGSLQAPIPRIQLNDAVVDALVDSYQASNNTTNIERLNIRALDSSDPNTGGIALDASALTGKSALDILLNRGGNTIVTGAGPDKVVLLGNYNGNDYAAAVTENGVSIKGQNNGINAWGIDNIAGTADDVAAQRMVTDTINLGAGNDTLITYGAVNLTGATLIGVETIASNSNITLTAEQYNTLVANRAASALAGPAITFTGAGPHELFIQNNAINNSFTVDLGYTALEAGAGSLTIATTGIGGAMPTITGSAADLSTVGGITVNNVATSTVAGTVAASAGTSATIPDAATIAVAAAGFSDASTANNTYNVTIGSTYTYNASGFAAGDKIAFPAGAAISVNNTSGSDGVVDVVGTLNGNAVIVHLTGIAIASDSAIFGINSFNTVFGGGSLA</sequence>
<gene>
    <name evidence="1" type="ORF">EKO24_004470</name>
</gene>
<organism evidence="1 2">
    <name type="scientific">Candidatus Methylobacter oryzae</name>
    <dbReference type="NCBI Taxonomy" id="2497749"/>
    <lineage>
        <taxon>Bacteria</taxon>
        <taxon>Pseudomonadati</taxon>
        <taxon>Pseudomonadota</taxon>
        <taxon>Gammaproteobacteria</taxon>
        <taxon>Methylococcales</taxon>
        <taxon>Methylococcaceae</taxon>
        <taxon>Methylobacter</taxon>
    </lineage>
</organism>
<evidence type="ECO:0000313" key="2">
    <source>
        <dbReference type="Proteomes" id="UP000733744"/>
    </source>
</evidence>
<name>A0ABY3CDZ7_9GAMM</name>
<comment type="caution">
    <text evidence="1">The sequence shown here is derived from an EMBL/GenBank/DDBJ whole genome shotgun (WGS) entry which is preliminary data.</text>
</comment>
<reference evidence="1 2" key="1">
    <citation type="journal article" date="2019" name="Antonie Van Leeuwenhoek">
        <title>Description of 'Ca. Methylobacter oryzae' KRF1, a novel species from the environmentally important Methylobacter clade 2.</title>
        <authorList>
            <person name="Khatri K."/>
            <person name="Mohite J.A."/>
            <person name="Pandit P.S."/>
            <person name="Bahulikar R."/>
            <person name="Rahalkar M.C."/>
        </authorList>
    </citation>
    <scope>NUCLEOTIDE SEQUENCE [LARGE SCALE GENOMIC DNA]</scope>
    <source>
        <strain evidence="1 2">KRF1</strain>
    </source>
</reference>
<protein>
    <submittedName>
        <fullName evidence="1">Uncharacterized protein</fullName>
    </submittedName>
</protein>
<dbReference type="EMBL" id="RYFG02000023">
    <property type="protein sequence ID" value="TRX01029.1"/>
    <property type="molecule type" value="Genomic_DNA"/>
</dbReference>
<evidence type="ECO:0000313" key="1">
    <source>
        <dbReference type="EMBL" id="TRX01029.1"/>
    </source>
</evidence>